<reference evidence="7 8" key="1">
    <citation type="submission" date="2024-03" db="EMBL/GenBank/DDBJ databases">
        <title>Complete genome sequence of the green alga Chloropicon roscoffensis RCC1871.</title>
        <authorList>
            <person name="Lemieux C."/>
            <person name="Pombert J.-F."/>
            <person name="Otis C."/>
            <person name="Turmel M."/>
        </authorList>
    </citation>
    <scope>NUCLEOTIDE SEQUENCE [LARGE SCALE GENOMIC DNA]</scope>
    <source>
        <strain evidence="7 8">RCC1871</strain>
    </source>
</reference>
<evidence type="ECO:0000256" key="3">
    <source>
        <dbReference type="ARBA" id="ARBA00022517"/>
    </source>
</evidence>
<organism evidence="7 8">
    <name type="scientific">Chloropicon roscoffensis</name>
    <dbReference type="NCBI Taxonomy" id="1461544"/>
    <lineage>
        <taxon>Eukaryota</taxon>
        <taxon>Viridiplantae</taxon>
        <taxon>Chlorophyta</taxon>
        <taxon>Chloropicophyceae</taxon>
        <taxon>Chloropicales</taxon>
        <taxon>Chloropicaceae</taxon>
        <taxon>Chloropicon</taxon>
    </lineage>
</organism>
<dbReference type="AlphaFoldDB" id="A0AAX4P616"/>
<dbReference type="GO" id="GO:0030688">
    <property type="term" value="C:preribosome, small subunit precursor"/>
    <property type="evidence" value="ECO:0007669"/>
    <property type="project" value="TreeGrafter"/>
</dbReference>
<evidence type="ECO:0000313" key="8">
    <source>
        <dbReference type="Proteomes" id="UP001472866"/>
    </source>
</evidence>
<protein>
    <recommendedName>
        <fullName evidence="5">Bystin</fullName>
    </recommendedName>
</protein>
<evidence type="ECO:0000256" key="2">
    <source>
        <dbReference type="ARBA" id="ARBA00007114"/>
    </source>
</evidence>
<dbReference type="PANTHER" id="PTHR12821">
    <property type="entry name" value="BYSTIN"/>
    <property type="match status" value="1"/>
</dbReference>
<dbReference type="InterPro" id="IPR007955">
    <property type="entry name" value="Bystin"/>
</dbReference>
<comment type="similarity">
    <text evidence="2">Belongs to the bystin family.</text>
</comment>
<keyword evidence="4" id="KW-0539">Nucleus</keyword>
<gene>
    <name evidence="7" type="ORF">HKI87_04g31840</name>
</gene>
<dbReference type="FunFam" id="1.25.40.480:FF:000001">
    <property type="entry name" value="Bystin (51.6 kD)-like"/>
    <property type="match status" value="1"/>
</dbReference>
<feature type="region of interest" description="Disordered" evidence="6">
    <location>
        <begin position="81"/>
        <end position="125"/>
    </location>
</feature>
<comment type="subcellular location">
    <subcellularLocation>
        <location evidence="1">Nucleus</location>
        <location evidence="1">Nucleolus</location>
    </subcellularLocation>
</comment>
<feature type="compositionally biased region" description="Basic residues" evidence="6">
    <location>
        <begin position="1"/>
        <end position="11"/>
    </location>
</feature>
<name>A0AAX4P616_9CHLO</name>
<evidence type="ECO:0000313" key="7">
    <source>
        <dbReference type="EMBL" id="WZN61649.1"/>
    </source>
</evidence>
<keyword evidence="8" id="KW-1185">Reference proteome</keyword>
<feature type="region of interest" description="Disordered" evidence="6">
    <location>
        <begin position="1"/>
        <end position="65"/>
    </location>
</feature>
<dbReference type="Pfam" id="PF05291">
    <property type="entry name" value="Bystin"/>
    <property type="match status" value="1"/>
</dbReference>
<dbReference type="GO" id="GO:0005730">
    <property type="term" value="C:nucleolus"/>
    <property type="evidence" value="ECO:0007669"/>
    <property type="project" value="UniProtKB-SubCell"/>
</dbReference>
<evidence type="ECO:0000256" key="6">
    <source>
        <dbReference type="SAM" id="MobiDB-lite"/>
    </source>
</evidence>
<dbReference type="GO" id="GO:0006364">
    <property type="term" value="P:rRNA processing"/>
    <property type="evidence" value="ECO:0007669"/>
    <property type="project" value="TreeGrafter"/>
</dbReference>
<dbReference type="GO" id="GO:0005737">
    <property type="term" value="C:cytoplasm"/>
    <property type="evidence" value="ECO:0007669"/>
    <property type="project" value="TreeGrafter"/>
</dbReference>
<sequence>MVKDKKKRSAPGRHEFDLGEQMNPSDDTLSVMSEKRKRSRGSKRSGGAGGEDPGETQDLDFEQAMGQKILKEAKLQRLELEREAEESAGVSRKGASSYTVKSAISSAAKKSHGDDSGSESEEEARDGFLEEYDYEVSAEDERILKTFLDPNAESKSTRTLADIIEEKLRERDLVQEDVDFRVDSQQAAAATGLSEKAVLVYKQVGSFLQRYKSGSVPKAFKIIPNLSNWEEILYITDYGNWSVHAMYQATRIFASNLNAKMAQRFYSLVLLPRVREEIWANKKLHFALFQALKKAAYKPGAFFKGLLLPLCQSGTCTVLEAVIFSAVINRISIPVLHSSAALLRLAEMRYSGINSFFIKVLLEKKYALPFKVIDALVDSFVAFEGDERELPVVWHQSLLTFVQRYKHAITKDDKARLRKLATRKGHYLVGPEVLREIDHSHSRGEKAPGGPGQQFTSAKIVEDVKDFPPVLLMDED</sequence>
<dbReference type="PANTHER" id="PTHR12821:SF0">
    <property type="entry name" value="BYSTIN"/>
    <property type="match status" value="1"/>
</dbReference>
<feature type="compositionally biased region" description="Acidic residues" evidence="6">
    <location>
        <begin position="52"/>
        <end position="61"/>
    </location>
</feature>
<dbReference type="GO" id="GO:0030515">
    <property type="term" value="F:snoRNA binding"/>
    <property type="evidence" value="ECO:0007669"/>
    <property type="project" value="TreeGrafter"/>
</dbReference>
<evidence type="ECO:0000256" key="4">
    <source>
        <dbReference type="ARBA" id="ARBA00023242"/>
    </source>
</evidence>
<dbReference type="Gene3D" id="1.25.40.480">
    <property type="match status" value="1"/>
</dbReference>
<dbReference type="EMBL" id="CP151504">
    <property type="protein sequence ID" value="WZN61649.1"/>
    <property type="molecule type" value="Genomic_DNA"/>
</dbReference>
<evidence type="ECO:0000256" key="5">
    <source>
        <dbReference type="ARBA" id="ARBA00074032"/>
    </source>
</evidence>
<evidence type="ECO:0000256" key="1">
    <source>
        <dbReference type="ARBA" id="ARBA00004604"/>
    </source>
</evidence>
<keyword evidence="3" id="KW-0690">Ribosome biogenesis</keyword>
<feature type="compositionally biased region" description="Polar residues" evidence="6">
    <location>
        <begin position="22"/>
        <end position="31"/>
    </location>
</feature>
<proteinExistence type="inferred from homology"/>
<feature type="compositionally biased region" description="Acidic residues" evidence="6">
    <location>
        <begin position="116"/>
        <end position="125"/>
    </location>
</feature>
<dbReference type="Proteomes" id="UP001472866">
    <property type="component" value="Chromosome 04"/>
</dbReference>
<accession>A0AAX4P616</accession>